<dbReference type="Gene3D" id="3.90.1150.10">
    <property type="entry name" value="Aspartate Aminotransferase, domain 1"/>
    <property type="match status" value="1"/>
</dbReference>
<evidence type="ECO:0000259" key="6">
    <source>
        <dbReference type="Pfam" id="PF00155"/>
    </source>
</evidence>
<dbReference type="PANTHER" id="PTHR43144">
    <property type="entry name" value="AMINOTRANSFERASE"/>
    <property type="match status" value="1"/>
</dbReference>
<reference evidence="7" key="1">
    <citation type="submission" date="2021-01" db="EMBL/GenBank/DDBJ databases">
        <authorList>
            <person name="Corre E."/>
            <person name="Pelletier E."/>
            <person name="Niang G."/>
            <person name="Scheremetjew M."/>
            <person name="Finn R."/>
            <person name="Kale V."/>
            <person name="Holt S."/>
            <person name="Cochrane G."/>
            <person name="Meng A."/>
            <person name="Brown T."/>
            <person name="Cohen L."/>
        </authorList>
    </citation>
    <scope>NUCLEOTIDE SEQUENCE</scope>
    <source>
        <strain evidence="7">LB1974</strain>
    </source>
</reference>
<dbReference type="InterPro" id="IPR004839">
    <property type="entry name" value="Aminotransferase_I/II_large"/>
</dbReference>
<keyword evidence="3" id="KW-0808">Transferase</keyword>
<keyword evidence="4" id="KW-0663">Pyridoxal phosphate</keyword>
<dbReference type="NCBIfam" id="TIGR03542">
    <property type="entry name" value="DAPAT_plant"/>
    <property type="match status" value="1"/>
</dbReference>
<evidence type="ECO:0000256" key="2">
    <source>
        <dbReference type="ARBA" id="ARBA00022576"/>
    </source>
</evidence>
<dbReference type="AlphaFoldDB" id="A0A7S4LMY5"/>
<dbReference type="InterPro" id="IPR019942">
    <property type="entry name" value="DapL/ALD1"/>
</dbReference>
<evidence type="ECO:0000256" key="1">
    <source>
        <dbReference type="ARBA" id="ARBA00001933"/>
    </source>
</evidence>
<evidence type="ECO:0000313" key="7">
    <source>
        <dbReference type="EMBL" id="CAE0839764.1"/>
    </source>
</evidence>
<feature type="domain" description="Aminotransferase class I/classII large" evidence="6">
    <location>
        <begin position="8"/>
        <end position="371"/>
    </location>
</feature>
<dbReference type="GO" id="GO:0030170">
    <property type="term" value="F:pyridoxal phosphate binding"/>
    <property type="evidence" value="ECO:0007669"/>
    <property type="project" value="InterPro"/>
</dbReference>
<gene>
    <name evidence="7" type="ORF">OMAR00294_LOCUS57</name>
</gene>
<comment type="similarity">
    <text evidence="5">Belongs to the class-I pyridoxal-phosphate-dependent aminotransferase family. LL-diaminopimelate aminotransferase subfamily.</text>
</comment>
<proteinExistence type="inferred from homology"/>
<evidence type="ECO:0000256" key="3">
    <source>
        <dbReference type="ARBA" id="ARBA00022679"/>
    </source>
</evidence>
<dbReference type="FunFam" id="3.40.640.10:FF:000099">
    <property type="entry name" value="LL-diaminopimelate aminotransferase, chloroplastic"/>
    <property type="match status" value="1"/>
</dbReference>
<dbReference type="InterPro" id="IPR015421">
    <property type="entry name" value="PyrdxlP-dep_Trfase_major"/>
</dbReference>
<dbReference type="Gene3D" id="3.40.640.10">
    <property type="entry name" value="Type I PLP-dependent aspartate aminotransferase-like (Major domain)"/>
    <property type="match status" value="1"/>
</dbReference>
<accession>A0A7S4LMY5</accession>
<evidence type="ECO:0000256" key="5">
    <source>
        <dbReference type="ARBA" id="ARBA00061511"/>
    </source>
</evidence>
<keyword evidence="2" id="KW-0032">Aminotransferase</keyword>
<dbReference type="InterPro" id="IPR015422">
    <property type="entry name" value="PyrdxlP-dep_Trfase_small"/>
</dbReference>
<dbReference type="CDD" id="cd00609">
    <property type="entry name" value="AAT_like"/>
    <property type="match status" value="1"/>
</dbReference>
<sequence>MAANPDAKLIALGIGDTTEPLPQVIVDAVKAKADAMATREGYQGYPEPYGEDDIRKHIAKEIYKDAVSFDEIFVSDGSKPDLARFQFLSAAGSKIAVQDPVYPAYVDQSVIGGKTGQNKDGRYENIVYMDCNPANNFFPDLSILDSSVDYIFFCSPANPSGAVATKEQLAALIAKAKEIGAFIVFDGAYSAFIQDDSLPKSIYEVPGAREVAFETNSFSKNLGFTGVRLGWTVCPKDLKFEDGASVHADWSRVVGTMSNGPSHFASAGACAMFTEAGMKAHKELIQYYLGNAKLVREVLLKANMEVYGGDNAPYVWVRCPGKDSWSTFQEFLDKCQIVSTPGAGFGSMGEGFVRFSSFAPRQAVEEAVTRLAKHYGV</sequence>
<organism evidence="7">
    <name type="scientific">Oxyrrhis marina</name>
    <name type="common">Dinoflagellate</name>
    <dbReference type="NCBI Taxonomy" id="2969"/>
    <lineage>
        <taxon>Eukaryota</taxon>
        <taxon>Sar</taxon>
        <taxon>Alveolata</taxon>
        <taxon>Dinophyceae</taxon>
        <taxon>Oxyrrhinales</taxon>
        <taxon>Oxyrrhinaceae</taxon>
        <taxon>Oxyrrhis</taxon>
    </lineage>
</organism>
<dbReference type="EMBL" id="HBJB01000063">
    <property type="protein sequence ID" value="CAE0839764.1"/>
    <property type="molecule type" value="Transcribed_RNA"/>
</dbReference>
<name>A0A7S4LMY5_OXYMA</name>
<protein>
    <recommendedName>
        <fullName evidence="6">Aminotransferase class I/classII large domain-containing protein</fullName>
    </recommendedName>
</protein>
<dbReference type="InterPro" id="IPR015424">
    <property type="entry name" value="PyrdxlP-dep_Trfase"/>
</dbReference>
<dbReference type="GO" id="GO:0009862">
    <property type="term" value="P:systemic acquired resistance, salicylic acid mediated signaling pathway"/>
    <property type="evidence" value="ECO:0007669"/>
    <property type="project" value="UniProtKB-ARBA"/>
</dbReference>
<dbReference type="SUPFAM" id="SSF53383">
    <property type="entry name" value="PLP-dependent transferases"/>
    <property type="match status" value="1"/>
</dbReference>
<dbReference type="GO" id="GO:0008483">
    <property type="term" value="F:transaminase activity"/>
    <property type="evidence" value="ECO:0007669"/>
    <property type="project" value="UniProtKB-KW"/>
</dbReference>
<evidence type="ECO:0000256" key="4">
    <source>
        <dbReference type="ARBA" id="ARBA00022898"/>
    </source>
</evidence>
<comment type="cofactor">
    <cofactor evidence="1">
        <name>pyridoxal 5'-phosphate</name>
        <dbReference type="ChEBI" id="CHEBI:597326"/>
    </cofactor>
</comment>
<dbReference type="Pfam" id="PF00155">
    <property type="entry name" value="Aminotran_1_2"/>
    <property type="match status" value="1"/>
</dbReference>